<keyword evidence="2" id="KW-1133">Transmembrane helix</keyword>
<evidence type="ECO:0000313" key="4">
    <source>
        <dbReference type="Proteomes" id="UP000285970"/>
    </source>
</evidence>
<evidence type="ECO:0000313" key="3">
    <source>
        <dbReference type="EMBL" id="RWR21256.1"/>
    </source>
</evidence>
<feature type="transmembrane region" description="Helical" evidence="2">
    <location>
        <begin position="67"/>
        <end position="89"/>
    </location>
</feature>
<name>A0A443JLR6_9MICO</name>
<feature type="transmembrane region" description="Helical" evidence="2">
    <location>
        <begin position="38"/>
        <end position="61"/>
    </location>
</feature>
<feature type="transmembrane region" description="Helical" evidence="2">
    <location>
        <begin position="96"/>
        <end position="117"/>
    </location>
</feature>
<keyword evidence="2" id="KW-0472">Membrane</keyword>
<dbReference type="EMBL" id="RBZY01000011">
    <property type="protein sequence ID" value="RWR21256.1"/>
    <property type="molecule type" value="Genomic_DNA"/>
</dbReference>
<evidence type="ECO:0000256" key="2">
    <source>
        <dbReference type="SAM" id="Phobius"/>
    </source>
</evidence>
<gene>
    <name evidence="3" type="ORF">D8Y23_04550</name>
</gene>
<feature type="region of interest" description="Disordered" evidence="1">
    <location>
        <begin position="1"/>
        <end position="29"/>
    </location>
</feature>
<reference evidence="3 4" key="1">
    <citation type="journal article" date="2018" name="Front. Microbiol.">
        <title>Novel Insights Into Bacterial Dimethylsulfoniopropionate Catabolism in the East China Sea.</title>
        <authorList>
            <person name="Liu J."/>
            <person name="Liu J."/>
            <person name="Zhang S.H."/>
            <person name="Liang J."/>
            <person name="Lin H."/>
            <person name="Song D."/>
            <person name="Yang G.P."/>
            <person name="Todd J.D."/>
            <person name="Zhang X.H."/>
        </authorList>
    </citation>
    <scope>NUCLEOTIDE SEQUENCE [LARGE SCALE GENOMIC DNA]</scope>
    <source>
        <strain evidence="3 4">ZYFD042</strain>
    </source>
</reference>
<dbReference type="Proteomes" id="UP000285970">
    <property type="component" value="Unassembled WGS sequence"/>
</dbReference>
<keyword evidence="2" id="KW-0812">Transmembrane</keyword>
<sequence>MPADDELPDSLEPGLHVPPRDEPPAPPTPRGDLRVASIIAIVTGTIVVAWHIFLVSVSAIAELDQLLWFQIGIWVLALVSFVTGLLSLNARMARELAAAGFIAGVAAFLLSISIGLFSGANFLD</sequence>
<dbReference type="OrthoDB" id="5083599at2"/>
<proteinExistence type="predicted"/>
<evidence type="ECO:0000256" key="1">
    <source>
        <dbReference type="SAM" id="MobiDB-lite"/>
    </source>
</evidence>
<organism evidence="3 4">
    <name type="scientific">Microbacterium enclense</name>
    <dbReference type="NCBI Taxonomy" id="993073"/>
    <lineage>
        <taxon>Bacteria</taxon>
        <taxon>Bacillati</taxon>
        <taxon>Actinomycetota</taxon>
        <taxon>Actinomycetes</taxon>
        <taxon>Micrococcales</taxon>
        <taxon>Microbacteriaceae</taxon>
        <taxon>Microbacterium</taxon>
    </lineage>
</organism>
<dbReference type="AlphaFoldDB" id="A0A443JLR6"/>
<accession>A0A443JLR6</accession>
<dbReference type="RefSeq" id="WP_128216978.1">
    <property type="nucleotide sequence ID" value="NZ_CBDRLV010000004.1"/>
</dbReference>
<protein>
    <submittedName>
        <fullName evidence="3">Uncharacterized protein</fullName>
    </submittedName>
</protein>
<comment type="caution">
    <text evidence="3">The sequence shown here is derived from an EMBL/GenBank/DDBJ whole genome shotgun (WGS) entry which is preliminary data.</text>
</comment>